<proteinExistence type="inferred from homology"/>
<evidence type="ECO:0000259" key="6">
    <source>
        <dbReference type="Pfam" id="PF16608"/>
    </source>
</evidence>
<feature type="compositionally biased region" description="Polar residues" evidence="5">
    <location>
        <begin position="182"/>
        <end position="193"/>
    </location>
</feature>
<comment type="similarity">
    <text evidence="1">Belongs to the GW182 family.</text>
</comment>
<name>A0AAY4C7G9_9TELE</name>
<dbReference type="InterPro" id="IPR032226">
    <property type="entry name" value="TNRC6_PABC-bd"/>
</dbReference>
<dbReference type="Gene3D" id="3.30.70.330">
    <property type="match status" value="1"/>
</dbReference>
<dbReference type="FunFam" id="3.30.70.330:FF:000011">
    <property type="entry name" value="trinucleotide repeat-containing gene 6A protein-like"/>
    <property type="match status" value="1"/>
</dbReference>
<keyword evidence="4" id="KW-0943">RNA-mediated gene silencing</keyword>
<dbReference type="GO" id="GO:0003723">
    <property type="term" value="F:RNA binding"/>
    <property type="evidence" value="ECO:0007669"/>
    <property type="project" value="UniProtKB-KW"/>
</dbReference>
<accession>A0AAY4C7G9</accession>
<feature type="region of interest" description="Disordered" evidence="5">
    <location>
        <begin position="40"/>
        <end position="104"/>
    </location>
</feature>
<keyword evidence="8" id="KW-1185">Reference proteome</keyword>
<feature type="domain" description="TNRC6 PABC binding" evidence="6">
    <location>
        <begin position="14"/>
        <end position="227"/>
    </location>
</feature>
<dbReference type="Proteomes" id="UP000694580">
    <property type="component" value="Chromosome 7"/>
</dbReference>
<dbReference type="GO" id="GO:0035195">
    <property type="term" value="P:miRNA-mediated post-transcriptional gene silencing"/>
    <property type="evidence" value="ECO:0007669"/>
    <property type="project" value="TreeGrafter"/>
</dbReference>
<dbReference type="InterPro" id="IPR052068">
    <property type="entry name" value="GW182_domain"/>
</dbReference>
<dbReference type="GO" id="GO:0005654">
    <property type="term" value="C:nucleoplasm"/>
    <property type="evidence" value="ECO:0007669"/>
    <property type="project" value="TreeGrafter"/>
</dbReference>
<keyword evidence="2" id="KW-0810">Translation regulation</keyword>
<feature type="region of interest" description="Disordered" evidence="5">
    <location>
        <begin position="1"/>
        <end position="28"/>
    </location>
</feature>
<dbReference type="GO" id="GO:0006417">
    <property type="term" value="P:regulation of translation"/>
    <property type="evidence" value="ECO:0007669"/>
    <property type="project" value="UniProtKB-KW"/>
</dbReference>
<feature type="region of interest" description="Disordered" evidence="5">
    <location>
        <begin position="160"/>
        <end position="204"/>
    </location>
</feature>
<keyword evidence="3" id="KW-0694">RNA-binding</keyword>
<protein>
    <recommendedName>
        <fullName evidence="6">TNRC6 PABC binding domain-containing protein</fullName>
    </recommendedName>
</protein>
<evidence type="ECO:0000256" key="1">
    <source>
        <dbReference type="ARBA" id="ARBA00007302"/>
    </source>
</evidence>
<evidence type="ECO:0000256" key="2">
    <source>
        <dbReference type="ARBA" id="ARBA00022845"/>
    </source>
</evidence>
<gene>
    <name evidence="7" type="primary">LOC114794836</name>
</gene>
<dbReference type="GeneTree" id="ENSGT00940000155813"/>
<evidence type="ECO:0000256" key="4">
    <source>
        <dbReference type="ARBA" id="ARBA00023158"/>
    </source>
</evidence>
<dbReference type="PANTHER" id="PTHR13020:SF32">
    <property type="entry name" value="TRINUCLEOTIDE REPEAT-CONTAINING GENE 6B PROTEIN"/>
    <property type="match status" value="1"/>
</dbReference>
<evidence type="ECO:0000256" key="3">
    <source>
        <dbReference type="ARBA" id="ARBA00022884"/>
    </source>
</evidence>
<organism evidence="7 8">
    <name type="scientific">Denticeps clupeoides</name>
    <name type="common">denticle herring</name>
    <dbReference type="NCBI Taxonomy" id="299321"/>
    <lineage>
        <taxon>Eukaryota</taxon>
        <taxon>Metazoa</taxon>
        <taxon>Chordata</taxon>
        <taxon>Craniata</taxon>
        <taxon>Vertebrata</taxon>
        <taxon>Euteleostomi</taxon>
        <taxon>Actinopterygii</taxon>
        <taxon>Neopterygii</taxon>
        <taxon>Teleostei</taxon>
        <taxon>Clupei</taxon>
        <taxon>Clupeiformes</taxon>
        <taxon>Denticipitoidei</taxon>
        <taxon>Denticipitidae</taxon>
        <taxon>Denticeps</taxon>
    </lineage>
</organism>
<reference evidence="7" key="2">
    <citation type="submission" date="2025-08" db="UniProtKB">
        <authorList>
            <consortium name="Ensembl"/>
        </authorList>
    </citation>
    <scope>IDENTIFICATION</scope>
</reference>
<dbReference type="GO" id="GO:0000932">
    <property type="term" value="C:P-body"/>
    <property type="evidence" value="ECO:0007669"/>
    <property type="project" value="TreeGrafter"/>
</dbReference>
<dbReference type="PANTHER" id="PTHR13020">
    <property type="entry name" value="TRINUCLEOTIDE REPEAT-CONTAINING GENE 6"/>
    <property type="match status" value="1"/>
</dbReference>
<evidence type="ECO:0000313" key="7">
    <source>
        <dbReference type="Ensembl" id="ENSDCDP00010028967.1"/>
    </source>
</evidence>
<dbReference type="AlphaFoldDB" id="A0AAY4C7G9"/>
<dbReference type="InterPro" id="IPR012677">
    <property type="entry name" value="Nucleotide-bd_a/b_plait_sf"/>
</dbReference>
<dbReference type="InterPro" id="IPR035979">
    <property type="entry name" value="RBD_domain_sf"/>
</dbReference>
<feature type="region of interest" description="Disordered" evidence="5">
    <location>
        <begin position="320"/>
        <end position="349"/>
    </location>
</feature>
<evidence type="ECO:0000313" key="8">
    <source>
        <dbReference type="Proteomes" id="UP000694580"/>
    </source>
</evidence>
<feature type="compositionally biased region" description="Gly residues" evidence="5">
    <location>
        <begin position="320"/>
        <end position="343"/>
    </location>
</feature>
<dbReference type="GO" id="GO:0060213">
    <property type="term" value="P:positive regulation of nuclear-transcribed mRNA poly(A) tail shortening"/>
    <property type="evidence" value="ECO:0007669"/>
    <property type="project" value="TreeGrafter"/>
</dbReference>
<feature type="compositionally biased region" description="Polar residues" evidence="5">
    <location>
        <begin position="46"/>
        <end position="64"/>
    </location>
</feature>
<dbReference type="Pfam" id="PF16608">
    <property type="entry name" value="TNRC6-PABC_bdg"/>
    <property type="match status" value="1"/>
</dbReference>
<reference evidence="7" key="3">
    <citation type="submission" date="2025-09" db="UniProtKB">
        <authorList>
            <consortium name="Ensembl"/>
        </authorList>
    </citation>
    <scope>IDENTIFICATION</scope>
</reference>
<dbReference type="SUPFAM" id="SSF54928">
    <property type="entry name" value="RNA-binding domain, RBD"/>
    <property type="match status" value="1"/>
</dbReference>
<sequence length="399" mass="41391">MESHGTAPSPPDPALHKNSKLRGGSPYSQYELLGMDCPVTPALASDSWQQTPGKHLPSTGTSTWPPEFQPGVPWKGIQSADPESDPYVTPGSVLGTPSPANLADSDHHLLRESTGSNQSLNTLLPSPGAWPYSASDSPLTNAHSSAKYSDYKSSWPPEPIGHNKLWKTNRNSSQPSRPPPGLTNQKQSSTQAWPSGGSRLSRGWVGGSNQDAAYETDSAWNDAGASRGSCWLLLSNLTPQIDGSTLRTICMQHGPLLTFHLGLTQGSALIRYSTPQEAGKAQGALHMCVLGNTTILAEFVSEEEVARYFAHSQAAAGSAAGGTGVSQGHAGNSGGEDGEGGAGPVESGRAGLWGAVTPGYGGSGTSSLWGVPQMEDRHQINSPGALLPGDLLGGGADSI</sequence>
<reference evidence="7 8" key="1">
    <citation type="submission" date="2020-06" db="EMBL/GenBank/DDBJ databases">
        <authorList>
            <consortium name="Wellcome Sanger Institute Data Sharing"/>
        </authorList>
    </citation>
    <scope>NUCLEOTIDE SEQUENCE [LARGE SCALE GENOMIC DNA]</scope>
</reference>
<dbReference type="Ensembl" id="ENSDCDT00010035750.1">
    <property type="protein sequence ID" value="ENSDCDP00010028967.1"/>
    <property type="gene ID" value="ENSDCDG00010018264.1"/>
</dbReference>
<evidence type="ECO:0000256" key="5">
    <source>
        <dbReference type="SAM" id="MobiDB-lite"/>
    </source>
</evidence>